<dbReference type="AlphaFoldDB" id="A0A0F8XWX3"/>
<protein>
    <recommendedName>
        <fullName evidence="1">DUF4143 domain-containing protein</fullName>
    </recommendedName>
</protein>
<proteinExistence type="predicted"/>
<dbReference type="EMBL" id="LAZR01060395">
    <property type="protein sequence ID" value="KKK65765.1"/>
    <property type="molecule type" value="Genomic_DNA"/>
</dbReference>
<reference evidence="2" key="1">
    <citation type="journal article" date="2015" name="Nature">
        <title>Complex archaea that bridge the gap between prokaryotes and eukaryotes.</title>
        <authorList>
            <person name="Spang A."/>
            <person name="Saw J.H."/>
            <person name="Jorgensen S.L."/>
            <person name="Zaremba-Niedzwiedzka K."/>
            <person name="Martijn J."/>
            <person name="Lind A.E."/>
            <person name="van Eijk R."/>
            <person name="Schleper C."/>
            <person name="Guy L."/>
            <person name="Ettema T.J."/>
        </authorList>
    </citation>
    <scope>NUCLEOTIDE SEQUENCE</scope>
</reference>
<accession>A0A0F8XWX3</accession>
<evidence type="ECO:0000313" key="2">
    <source>
        <dbReference type="EMBL" id="KKK65765.1"/>
    </source>
</evidence>
<sequence>MVQNTLAQWVFQGSQLTSILQTGRICRFRRGLSAWHTIDFNMVATYMPFKYLYIHTCAYLPDQFARPSPDILADLVNLFGTLERTANHCTLEQVPELGGVSRAVSSAKFYFFDVGVANVLAKRGQIQPKTELFGQVLEHFIFTELRAFLAYSKDRRELTFFRSRTSWSYPWKLFLAW</sequence>
<comment type="caution">
    <text evidence="2">The sequence shown here is derived from an EMBL/GenBank/DDBJ whole genome shotgun (WGS) entry which is preliminary data.</text>
</comment>
<dbReference type="Pfam" id="PF13635">
    <property type="entry name" value="DUF4143"/>
    <property type="match status" value="1"/>
</dbReference>
<feature type="domain" description="DUF4143" evidence="1">
    <location>
        <begin position="101"/>
        <end position="164"/>
    </location>
</feature>
<dbReference type="InterPro" id="IPR025420">
    <property type="entry name" value="DUF4143"/>
</dbReference>
<evidence type="ECO:0000259" key="1">
    <source>
        <dbReference type="Pfam" id="PF13635"/>
    </source>
</evidence>
<organism evidence="2">
    <name type="scientific">marine sediment metagenome</name>
    <dbReference type="NCBI Taxonomy" id="412755"/>
    <lineage>
        <taxon>unclassified sequences</taxon>
        <taxon>metagenomes</taxon>
        <taxon>ecological metagenomes</taxon>
    </lineage>
</organism>
<gene>
    <name evidence="2" type="ORF">LCGC14_2970860</name>
</gene>
<name>A0A0F8XWX3_9ZZZZ</name>